<feature type="compositionally biased region" description="Basic residues" evidence="1">
    <location>
        <begin position="472"/>
        <end position="483"/>
    </location>
</feature>
<protein>
    <submittedName>
        <fullName evidence="2">Uncharacterized protein</fullName>
    </submittedName>
</protein>
<feature type="compositionally biased region" description="Low complexity" evidence="1">
    <location>
        <begin position="204"/>
        <end position="214"/>
    </location>
</feature>
<feature type="region of interest" description="Disordered" evidence="1">
    <location>
        <begin position="171"/>
        <end position="325"/>
    </location>
</feature>
<feature type="non-terminal residue" evidence="2">
    <location>
        <position position="1"/>
    </location>
</feature>
<reference evidence="2 3" key="1">
    <citation type="journal article" date="2015" name="Front. Microbiol.">
        <title>Genome sequence of the plant growth promoting endophytic yeast Rhodotorula graminis WP1.</title>
        <authorList>
            <person name="Firrincieli A."/>
            <person name="Otillar R."/>
            <person name="Salamov A."/>
            <person name="Schmutz J."/>
            <person name="Khan Z."/>
            <person name="Redman R.S."/>
            <person name="Fleck N.D."/>
            <person name="Lindquist E."/>
            <person name="Grigoriev I.V."/>
            <person name="Doty S.L."/>
        </authorList>
    </citation>
    <scope>NUCLEOTIDE SEQUENCE [LARGE SCALE GENOMIC DNA]</scope>
    <source>
        <strain evidence="2 3">WP1</strain>
    </source>
</reference>
<accession>A0A0P9EIR5</accession>
<feature type="region of interest" description="Disordered" evidence="1">
    <location>
        <begin position="839"/>
        <end position="869"/>
    </location>
</feature>
<dbReference type="GeneID" id="28978105"/>
<name>A0A0P9EIR5_RHOGW</name>
<dbReference type="AlphaFoldDB" id="A0A0P9EIR5"/>
<feature type="compositionally biased region" description="Basic residues" evidence="1">
    <location>
        <begin position="222"/>
        <end position="233"/>
    </location>
</feature>
<gene>
    <name evidence="2" type="ORF">RHOBADRAFT_55078</name>
</gene>
<feature type="compositionally biased region" description="Basic and acidic residues" evidence="1">
    <location>
        <begin position="186"/>
        <end position="196"/>
    </location>
</feature>
<dbReference type="RefSeq" id="XP_018269367.1">
    <property type="nucleotide sequence ID" value="XM_018417657.1"/>
</dbReference>
<organism evidence="2 3">
    <name type="scientific">Rhodotorula graminis (strain WP1)</name>
    <dbReference type="NCBI Taxonomy" id="578459"/>
    <lineage>
        <taxon>Eukaryota</taxon>
        <taxon>Fungi</taxon>
        <taxon>Dikarya</taxon>
        <taxon>Basidiomycota</taxon>
        <taxon>Pucciniomycotina</taxon>
        <taxon>Microbotryomycetes</taxon>
        <taxon>Sporidiobolales</taxon>
        <taxon>Sporidiobolaceae</taxon>
        <taxon>Rhodotorula</taxon>
    </lineage>
</organism>
<proteinExistence type="predicted"/>
<feature type="compositionally biased region" description="Low complexity" evidence="1">
    <location>
        <begin position="692"/>
        <end position="705"/>
    </location>
</feature>
<dbReference type="OMA" id="QAHEPPR"/>
<evidence type="ECO:0000256" key="1">
    <source>
        <dbReference type="SAM" id="MobiDB-lite"/>
    </source>
</evidence>
<feature type="compositionally biased region" description="Basic residues" evidence="1">
    <location>
        <begin position="597"/>
        <end position="606"/>
    </location>
</feature>
<dbReference type="EMBL" id="KQ474083">
    <property type="protein sequence ID" value="KPV73318.1"/>
    <property type="molecule type" value="Genomic_DNA"/>
</dbReference>
<feature type="compositionally biased region" description="Basic residues" evidence="1">
    <location>
        <begin position="746"/>
        <end position="755"/>
    </location>
</feature>
<feature type="non-terminal residue" evidence="2">
    <location>
        <position position="922"/>
    </location>
</feature>
<feature type="region of interest" description="Disordered" evidence="1">
    <location>
        <begin position="593"/>
        <end position="756"/>
    </location>
</feature>
<sequence>GSPPPLEAQQGEAVPVRALRARVQSQRPSAATLQDVRPGQGGEGRGRGHRRLVDWVARRRVAACRLDVGHVARFASSAVERGVHETGELLVVQPGAAAAAAGGARPPRSACSLPRPSHQRQRAAVPFRTPTPAALRPPPRILPYAVDHLRLAHPVVRVALLGPDDRLDHRHDARRQQRPAPQPACPERHGSRRCGDCGRATSCARSGPSAAAARRTADRAAGHARPRRRRLLRRAVPGLPPADVGVQGGRRAARHTRAGPVAHGQLHQGRGARVRGPAGPHAHTVRRTDVDAGEPGLPVARRQSGAARRRAARGGRVERGRRARRHVQQRLGVRAVQLRRRCRRDGRRVRRVRRRARVEQARGDAGGATARRVLQQGRRRRHHGARSRVPDRAVHLPRLAHQSQARPRRARHAALVAPRTEVLPRLPVPVARAAPARPVGLRSQGDRGALGGRPDPARPVGRHERAADAHGVRAHRRRRRVRARGPELQQRDARREARLPRSRLPGAREELGGPVRVAAVAPAVPAPRPLPPRRATAPLVALVPFGPDLHVARARPAWPRRPRLAGPARARHARRGPREVLASLARDRDSQAGLLHHLPRRPRARRRDQLAAAPVAQRPQHRPAGVRARVEGRERRRVARAQQLGAVPSRHPVPRRRARPPVADAARAVLGRRRPPRRARPPVIVPAPRPVAHPVVPRAQDAGGARADRPVQEPARRPRRVRGPREREPRRPRAHSARARDPALASRRHCPRRRRGLVERDHPLGQGLCARRDGRAALGELAETEHEHGIVGVVVVSRCVVVEVEPLDPAVAADASPGLARRAPRRVRRAAVHALCRRRRRQPRRDVRAGAGARAQARRATRQGHAADDARGVRAALSLSFFPPLSTPLSLSLRHSLASSISARLSASVALIQLALHVPFLS</sequence>
<feature type="compositionally biased region" description="Basic and acidic residues" evidence="1">
    <location>
        <begin position="706"/>
        <end position="716"/>
    </location>
</feature>
<feature type="region of interest" description="Disordered" evidence="1">
    <location>
        <begin position="21"/>
        <end position="48"/>
    </location>
</feature>
<feature type="compositionally biased region" description="Low complexity" evidence="1">
    <location>
        <begin position="269"/>
        <end position="280"/>
    </location>
</feature>
<feature type="compositionally biased region" description="Basic and acidic residues" evidence="1">
    <location>
        <begin position="461"/>
        <end position="471"/>
    </location>
</feature>
<evidence type="ECO:0000313" key="2">
    <source>
        <dbReference type="EMBL" id="KPV73318.1"/>
    </source>
</evidence>
<evidence type="ECO:0000313" key="3">
    <source>
        <dbReference type="Proteomes" id="UP000053890"/>
    </source>
</evidence>
<feature type="compositionally biased region" description="Basic residues" evidence="1">
    <location>
        <begin position="670"/>
        <end position="680"/>
    </location>
</feature>
<keyword evidence="3" id="KW-1185">Reference proteome</keyword>
<dbReference type="Proteomes" id="UP000053890">
    <property type="component" value="Unassembled WGS sequence"/>
</dbReference>
<feature type="compositionally biased region" description="Basic and acidic residues" evidence="1">
    <location>
        <begin position="489"/>
        <end position="499"/>
    </location>
</feature>
<feature type="compositionally biased region" description="Polar residues" evidence="1">
    <location>
        <begin position="23"/>
        <end position="32"/>
    </location>
</feature>
<feature type="region of interest" description="Disordered" evidence="1">
    <location>
        <begin position="434"/>
        <end position="508"/>
    </location>
</feature>
<feature type="region of interest" description="Disordered" evidence="1">
    <location>
        <begin position="100"/>
        <end position="139"/>
    </location>
</feature>
<feature type="compositionally biased region" description="Low complexity" evidence="1">
    <location>
        <begin position="660"/>
        <end position="669"/>
    </location>
</feature>